<dbReference type="AlphaFoldDB" id="A0A2T9KA89"/>
<dbReference type="GO" id="GO:0015074">
    <property type="term" value="P:DNA integration"/>
    <property type="evidence" value="ECO:0007669"/>
    <property type="project" value="InterPro"/>
</dbReference>
<comment type="caution">
    <text evidence="3">The sequence shown here is derived from an EMBL/GenBank/DDBJ whole genome shotgun (WGS) entry which is preliminary data.</text>
</comment>
<dbReference type="Pfam" id="PF13683">
    <property type="entry name" value="rve_3"/>
    <property type="match status" value="1"/>
</dbReference>
<feature type="region of interest" description="Disordered" evidence="1">
    <location>
        <begin position="66"/>
        <end position="92"/>
    </location>
</feature>
<sequence>MINREGAGQGHRRGPGPLRQRITVLLKLEGAQPQAGLSPLQGFGPPAAWQDARSKCEAWRRDYNEQRPHSSIGDTCPIELMNGAGPYGPPGA</sequence>
<proteinExistence type="predicted"/>
<reference evidence="3 4" key="1">
    <citation type="submission" date="2018-04" db="EMBL/GenBank/DDBJ databases">
        <title>The genome sequence of Caulobacter sp. 744.</title>
        <authorList>
            <person name="Gao J."/>
            <person name="Sun J."/>
        </authorList>
    </citation>
    <scope>NUCLEOTIDE SEQUENCE [LARGE SCALE GENOMIC DNA]</scope>
    <source>
        <strain evidence="3 4">774</strain>
    </source>
</reference>
<dbReference type="Proteomes" id="UP000245073">
    <property type="component" value="Unassembled WGS sequence"/>
</dbReference>
<protein>
    <recommendedName>
        <fullName evidence="2">Integrase catalytic domain-containing protein</fullName>
    </recommendedName>
</protein>
<evidence type="ECO:0000259" key="2">
    <source>
        <dbReference type="Pfam" id="PF13683"/>
    </source>
</evidence>
<dbReference type="InterPro" id="IPR001584">
    <property type="entry name" value="Integrase_cat-core"/>
</dbReference>
<dbReference type="EMBL" id="QDKQ01000024">
    <property type="protein sequence ID" value="PVM92741.1"/>
    <property type="molecule type" value="Genomic_DNA"/>
</dbReference>
<keyword evidence="4" id="KW-1185">Reference proteome</keyword>
<organism evidence="3 4">
    <name type="scientific">Caulobacter endophyticus</name>
    <dbReference type="NCBI Taxonomy" id="2172652"/>
    <lineage>
        <taxon>Bacteria</taxon>
        <taxon>Pseudomonadati</taxon>
        <taxon>Pseudomonadota</taxon>
        <taxon>Alphaproteobacteria</taxon>
        <taxon>Caulobacterales</taxon>
        <taxon>Caulobacteraceae</taxon>
        <taxon>Caulobacter</taxon>
    </lineage>
</organism>
<evidence type="ECO:0000313" key="4">
    <source>
        <dbReference type="Proteomes" id="UP000245073"/>
    </source>
</evidence>
<name>A0A2T9KA89_9CAUL</name>
<evidence type="ECO:0000313" key="3">
    <source>
        <dbReference type="EMBL" id="PVM92741.1"/>
    </source>
</evidence>
<feature type="domain" description="Integrase catalytic" evidence="2">
    <location>
        <begin position="49"/>
        <end position="77"/>
    </location>
</feature>
<accession>A0A2T9KA89</accession>
<evidence type="ECO:0000256" key="1">
    <source>
        <dbReference type="SAM" id="MobiDB-lite"/>
    </source>
</evidence>
<gene>
    <name evidence="3" type="ORF">DDF67_05075</name>
</gene>